<gene>
    <name evidence="2" type="ORF">A8L45_07690</name>
</gene>
<name>A0A1C3ELN3_9GAMM</name>
<evidence type="ECO:0000313" key="2">
    <source>
        <dbReference type="EMBL" id="ODA34153.1"/>
    </source>
</evidence>
<keyword evidence="3" id="KW-1185">Reference proteome</keyword>
<evidence type="ECO:0000256" key="1">
    <source>
        <dbReference type="SAM" id="Coils"/>
    </source>
</evidence>
<dbReference type="SUPFAM" id="SSF53067">
    <property type="entry name" value="Actin-like ATPase domain"/>
    <property type="match status" value="1"/>
</dbReference>
<dbReference type="AlphaFoldDB" id="A0A1C3ELN3"/>
<proteinExistence type="predicted"/>
<dbReference type="STRING" id="1080227.A8L45_07690"/>
<feature type="coiled-coil region" evidence="1">
    <location>
        <begin position="363"/>
        <end position="390"/>
    </location>
</feature>
<dbReference type="RefSeq" id="WP_068900894.1">
    <property type="nucleotide sequence ID" value="NZ_JBHUIF010000019.1"/>
</dbReference>
<evidence type="ECO:0000313" key="3">
    <source>
        <dbReference type="Proteomes" id="UP000094936"/>
    </source>
</evidence>
<dbReference type="InterPro" id="IPR043129">
    <property type="entry name" value="ATPase_NBD"/>
</dbReference>
<dbReference type="EMBL" id="LYBM01000010">
    <property type="protein sequence ID" value="ODA34153.1"/>
    <property type="molecule type" value="Genomic_DNA"/>
</dbReference>
<evidence type="ECO:0008006" key="4">
    <source>
        <dbReference type="Google" id="ProtNLM"/>
    </source>
</evidence>
<accession>A0A1C3ELN3</accession>
<reference evidence="2 3" key="1">
    <citation type="submission" date="2016-05" db="EMBL/GenBank/DDBJ databases">
        <title>Genomic Taxonomy of the Vibrionaceae.</title>
        <authorList>
            <person name="Gomez-Gil B."/>
            <person name="Enciso-Ibarra J."/>
        </authorList>
    </citation>
    <scope>NUCLEOTIDE SEQUENCE [LARGE SCALE GENOMIC DNA]</scope>
    <source>
        <strain evidence="2 3">CAIM 1920</strain>
    </source>
</reference>
<protein>
    <recommendedName>
        <fullName evidence="4">MSHA biogenesis protein MshI</fullName>
    </recommendedName>
</protein>
<dbReference type="OrthoDB" id="5296002at2"/>
<sequence length="484" mass="54048">MLSFSLVKRLLARSERQQVSLAVFGDQVLLAQTGKVTTHLDKEEISGGDAFAALSRLIERNDLHKADVSVVLGRSHYHAILIDDPGLASEDLYSALPFKLKDFISESPLDVVADGFESPLSGRFQAMAASKSLLADIDSLLQRRRCKLKLVTVEDLQLARWTDEQSTEMVVSNIISGGVQLTVLSEGKLCFQRQVRGINFQPGQRFSEQGIDELALEVQRSVDYLSSQMRHTQIRGIILDLDSECDQTLALSLSSRLTVSVRIPDFEVSLNHRERLVVSLLADVEPLINLHRVGMGQKPPWLTFEKMLAIWAVTMFLLSVVFAYQQWELTDASRSLLARAEQLKDLQTTSQDLTSKLSLRAPSEEKQRQLAQLKREMADSEQTLDAVASHDKASLEGFAGLFRDLSAAVRKDISVQEVHVAPDSLDIKGLASSPDAVPAWVTEFQTHRYLSQRAFESMTLDRKSDQLLEFSLKTQRDVNKVAGK</sequence>
<dbReference type="Proteomes" id="UP000094936">
    <property type="component" value="Unassembled WGS sequence"/>
</dbReference>
<organism evidence="2 3">
    <name type="scientific">Veronia pacifica</name>
    <dbReference type="NCBI Taxonomy" id="1080227"/>
    <lineage>
        <taxon>Bacteria</taxon>
        <taxon>Pseudomonadati</taxon>
        <taxon>Pseudomonadota</taxon>
        <taxon>Gammaproteobacteria</taxon>
        <taxon>Vibrionales</taxon>
        <taxon>Vibrionaceae</taxon>
        <taxon>Veronia</taxon>
    </lineage>
</organism>
<keyword evidence="1" id="KW-0175">Coiled coil</keyword>
<comment type="caution">
    <text evidence="2">The sequence shown here is derived from an EMBL/GenBank/DDBJ whole genome shotgun (WGS) entry which is preliminary data.</text>
</comment>
<dbReference type="InterPro" id="IPR007813">
    <property type="entry name" value="PilN"/>
</dbReference>
<dbReference type="Pfam" id="PF05137">
    <property type="entry name" value="PilN"/>
    <property type="match status" value="1"/>
</dbReference>